<dbReference type="Pfam" id="PF01649">
    <property type="entry name" value="Ribosomal_S20p"/>
    <property type="match status" value="1"/>
</dbReference>
<keyword evidence="4 6" id="KW-0689">Ribosomal protein</keyword>
<evidence type="ECO:0000256" key="3">
    <source>
        <dbReference type="ARBA" id="ARBA00022884"/>
    </source>
</evidence>
<sequence>MNKKQKNRKIVSQNIRNRMVNRRYSSTIKTLSKLFLKQIKDILLKPKNEETIPKVNETLGIKNKLYSIIDKAVKKGVIHKNNGSRKKSKINKASIKIQY</sequence>
<dbReference type="GO" id="GO:0070181">
    <property type="term" value="F:small ribosomal subunit rRNA binding"/>
    <property type="evidence" value="ECO:0007669"/>
    <property type="project" value="TreeGrafter"/>
</dbReference>
<dbReference type="InterPro" id="IPR002583">
    <property type="entry name" value="Ribosomal_bS20"/>
</dbReference>
<evidence type="ECO:0000256" key="4">
    <source>
        <dbReference type="ARBA" id="ARBA00022980"/>
    </source>
</evidence>
<dbReference type="SUPFAM" id="SSF46992">
    <property type="entry name" value="Ribosomal protein S20"/>
    <property type="match status" value="1"/>
</dbReference>
<dbReference type="PANTHER" id="PTHR33398">
    <property type="entry name" value="30S RIBOSOMAL PROTEIN S20"/>
    <property type="match status" value="1"/>
</dbReference>
<dbReference type="EMBL" id="MH795130">
    <property type="protein sequence ID" value="AYO28353.1"/>
    <property type="molecule type" value="Genomic_DNA"/>
</dbReference>
<keyword evidence="3" id="KW-0694">RNA-binding</keyword>
<keyword evidence="5" id="KW-0687">Ribonucleoprotein</keyword>
<organism evidence="6">
    <name type="scientific">Synura uvella</name>
    <dbReference type="NCBI Taxonomy" id="52557"/>
    <lineage>
        <taxon>Eukaryota</taxon>
        <taxon>Sar</taxon>
        <taxon>Stramenopiles</taxon>
        <taxon>Ochrophyta</taxon>
        <taxon>Synurophyceae</taxon>
        <taxon>Synurales</taxon>
        <taxon>Mallomonadaceae</taxon>
        <taxon>Synura</taxon>
    </lineage>
</organism>
<geneLocation type="plastid" evidence="6"/>
<comment type="similarity">
    <text evidence="1">Belongs to the bacterial ribosomal protein bS20 family.</text>
</comment>
<protein>
    <submittedName>
        <fullName evidence="6">Ribosomal protein S20</fullName>
    </submittedName>
</protein>
<dbReference type="PANTHER" id="PTHR33398:SF1">
    <property type="entry name" value="SMALL RIBOSOMAL SUBUNIT PROTEIN BS20C"/>
    <property type="match status" value="1"/>
</dbReference>
<dbReference type="RefSeq" id="YP_009545199.1">
    <property type="nucleotide sequence ID" value="NC_040134.1"/>
</dbReference>
<dbReference type="GeneID" id="38571666"/>
<dbReference type="HAMAP" id="MF_00500">
    <property type="entry name" value="Ribosomal_bS20"/>
    <property type="match status" value="1"/>
</dbReference>
<evidence type="ECO:0000313" key="6">
    <source>
        <dbReference type="EMBL" id="AYO28353.1"/>
    </source>
</evidence>
<dbReference type="InterPro" id="IPR036510">
    <property type="entry name" value="Ribosomal_bS20_sf"/>
</dbReference>
<dbReference type="Gene3D" id="1.20.58.110">
    <property type="entry name" value="Ribosomal protein S20"/>
    <property type="match status" value="1"/>
</dbReference>
<dbReference type="GO" id="GO:0003735">
    <property type="term" value="F:structural constituent of ribosome"/>
    <property type="evidence" value="ECO:0007669"/>
    <property type="project" value="InterPro"/>
</dbReference>
<keyword evidence="6" id="KW-0934">Plastid</keyword>
<dbReference type="GO" id="GO:0006412">
    <property type="term" value="P:translation"/>
    <property type="evidence" value="ECO:0007669"/>
    <property type="project" value="InterPro"/>
</dbReference>
<dbReference type="AlphaFoldDB" id="A0A3G2QZ71"/>
<dbReference type="GO" id="GO:0015935">
    <property type="term" value="C:small ribosomal subunit"/>
    <property type="evidence" value="ECO:0007669"/>
    <property type="project" value="TreeGrafter"/>
</dbReference>
<evidence type="ECO:0000256" key="1">
    <source>
        <dbReference type="ARBA" id="ARBA00007634"/>
    </source>
</evidence>
<proteinExistence type="inferred from homology"/>
<gene>
    <name evidence="6" type="primary">rps20</name>
</gene>
<evidence type="ECO:0000256" key="2">
    <source>
        <dbReference type="ARBA" id="ARBA00022730"/>
    </source>
</evidence>
<keyword evidence="2" id="KW-0699">rRNA-binding</keyword>
<accession>A0A3G2QZ71</accession>
<evidence type="ECO:0000256" key="5">
    <source>
        <dbReference type="ARBA" id="ARBA00023274"/>
    </source>
</evidence>
<reference evidence="6" key="1">
    <citation type="submission" date="2018-08" db="EMBL/GenBank/DDBJ databases">
        <title>Comparative Plastid Genomics of Synurophyceae: Evolutionary Evidence of Lateral Gene Transfer and Inverted Repeat Dynamics.</title>
        <authorList>
            <person name="Kim J.I."/>
            <person name="Shin H."/>
            <person name="Skaloud P."/>
            <person name="Jung J."/>
            <person name="Yoon H.S."/>
            <person name="Archibald J.M."/>
            <person name="Shin W."/>
        </authorList>
    </citation>
    <scope>NUCLEOTIDE SEQUENCE</scope>
    <source>
        <strain evidence="6">FBCC200023</strain>
    </source>
</reference>
<dbReference type="NCBIfam" id="TIGR00029">
    <property type="entry name" value="S20"/>
    <property type="match status" value="1"/>
</dbReference>
<name>A0A3G2QZ71_9STRA</name>